<dbReference type="AlphaFoldDB" id="A0A9Q6F8L7"/>
<comment type="caution">
    <text evidence="1">The sequence shown here is derived from an EMBL/GenBank/DDBJ whole genome shotgun (WGS) entry which is preliminary data.</text>
</comment>
<proteinExistence type="predicted"/>
<dbReference type="RefSeq" id="WP_101874801.1">
    <property type="nucleotide sequence ID" value="NZ_JAPRAY010000023.1"/>
</dbReference>
<evidence type="ECO:0000313" key="2">
    <source>
        <dbReference type="Proteomes" id="UP001079535"/>
    </source>
</evidence>
<dbReference type="Proteomes" id="UP001079535">
    <property type="component" value="Unassembled WGS sequence"/>
</dbReference>
<protein>
    <submittedName>
        <fullName evidence="1">Uncharacterized protein</fullName>
    </submittedName>
</protein>
<evidence type="ECO:0000313" key="1">
    <source>
        <dbReference type="EMBL" id="MCZ0668771.1"/>
    </source>
</evidence>
<gene>
    <name evidence="1" type="ORF">OZZ17_14705</name>
</gene>
<dbReference type="EMBL" id="JAPRAY010000023">
    <property type="protein sequence ID" value="MCZ0668771.1"/>
    <property type="molecule type" value="Genomic_DNA"/>
</dbReference>
<reference evidence="1" key="1">
    <citation type="submission" date="2022-11" db="EMBL/GenBank/DDBJ databases">
        <title>Temperate bacteriophages infecting mucin-degrading bacterium Ruminococcus gnavus from the human gut.</title>
        <authorList>
            <person name="Buttimer C."/>
        </authorList>
    </citation>
    <scope>NUCLEOTIDE SEQUENCE</scope>
    <source>
        <strain evidence="1">CCUG 49994</strain>
    </source>
</reference>
<organism evidence="1 2">
    <name type="scientific">Mediterraneibacter gnavus</name>
    <name type="common">Ruminococcus gnavus</name>
    <dbReference type="NCBI Taxonomy" id="33038"/>
    <lineage>
        <taxon>Bacteria</taxon>
        <taxon>Bacillati</taxon>
        <taxon>Bacillota</taxon>
        <taxon>Clostridia</taxon>
        <taxon>Lachnospirales</taxon>
        <taxon>Lachnospiraceae</taxon>
        <taxon>Mediterraneibacter</taxon>
    </lineage>
</organism>
<name>A0A9Q6F8L7_MEDGN</name>
<sequence>MTKFVSIGKYFINLEHVLTVTAPDANNRIWIEMDSGQTIEAEGKYFSRVIGMKSDINKAE</sequence>
<accession>A0A9Q6F8L7</accession>